<dbReference type="CDD" id="cd14752">
    <property type="entry name" value="GH31_N"/>
    <property type="match status" value="1"/>
</dbReference>
<dbReference type="Pfam" id="PF01055">
    <property type="entry name" value="Glyco_hydro_31_2nd"/>
    <property type="match status" value="1"/>
</dbReference>
<dbReference type="Pfam" id="PF13802">
    <property type="entry name" value="Gal_mutarotas_2"/>
    <property type="match status" value="1"/>
</dbReference>
<comment type="similarity">
    <text evidence="1 4">Belongs to the glycosyl hydrolase 31 family.</text>
</comment>
<evidence type="ECO:0000256" key="3">
    <source>
        <dbReference type="ARBA" id="ARBA00023295"/>
    </source>
</evidence>
<dbReference type="OrthoDB" id="176168at2"/>
<accession>A0A510HHP3</accession>
<evidence type="ECO:0000313" key="9">
    <source>
        <dbReference type="EMBL" id="BBL79526.1"/>
    </source>
</evidence>
<dbReference type="SUPFAM" id="SSF74650">
    <property type="entry name" value="Galactose mutarotase-like"/>
    <property type="match status" value="1"/>
</dbReference>
<dbReference type="InterPro" id="IPR048395">
    <property type="entry name" value="Glyco_hydro_31_C"/>
</dbReference>
<sequence>MTETYENRPRTGGVYEPLGAAEPVLQEADRLRLRAGSTTVEVTALAPDLFRVGAFPDGRPPEYASEAVAEEDWAPVPVSVRETEEGLALATPEAEARLSLSPLRIGFADRSGRTFCADDAELGMGVVRRGEAGFPPDSEPVMLHKRREEGERFFGCGERTSGLEKTGSHQVFWNVDPPAGHTAAFNNLYTSIPFLLSLRGGRAYGLLFDNPRRVEFDLAREDPRRVRLGAEGGDLVYYVFCGPTPRRVLERYTQLTGRTPMPPLWALGNQQSRWSYADEEEVRRIARAFRERDIPCDVIYLDIDYMDGYRVFTWDRERFPEPERLLSELRKEGFRTVTIVDPGVKVDENYPVYIEGRENGFYCLTPGGEEYRNVVWPGLCAFPDFTSDRVRRWWGENLRSLLDEGVSGVWCDMNEPSLFVPRHSTMPPDVVHPGDGRPRPHGEVHNAYGSLMARAVREGLLRLRPGERPFVITRAGYAGLQRHALQWTGDNSSWWEHLWMAMPQLQNLGLSGVAFCGVDVGGFFGDCDGELLARFTEFGVLQPFCRNHSAKGTREQEPWAFGEPYESVCRRMIKLRYRLLPYLYSLFEECHRTGSPILRPLLFEFPEDETTYATDDEFMLGSALLAAPITRPGIRHRHVYLPEGSWFHLWSGERFEGPAHILAHAPLGEPPLYARANHAIPLGPELSHTGERSPEDPLTLMIHAAGGSGSTTLYEDEGDGFGYREGVYARREISCETTGRRTTVRLGEREGSYEPGPREVLLDVRGIRGARTRVDGEERGFRVEDGRLLVSLEERPGETVVEIEAT</sequence>
<dbReference type="Gene3D" id="2.60.40.1760">
    <property type="entry name" value="glycosyl hydrolase (family 31)"/>
    <property type="match status" value="1"/>
</dbReference>
<dbReference type="EMBL" id="AP019791">
    <property type="protein sequence ID" value="BBL79526.1"/>
    <property type="molecule type" value="Genomic_DNA"/>
</dbReference>
<dbReference type="InterPro" id="IPR030458">
    <property type="entry name" value="Glyco_hydro_31_AS"/>
</dbReference>
<dbReference type="SUPFAM" id="SSF51011">
    <property type="entry name" value="Glycosyl hydrolase domain"/>
    <property type="match status" value="1"/>
</dbReference>
<dbReference type="SUPFAM" id="SSF51445">
    <property type="entry name" value="(Trans)glycosidases"/>
    <property type="match status" value="1"/>
</dbReference>
<dbReference type="InterPro" id="IPR025887">
    <property type="entry name" value="Glyco_hydro_31_N_dom"/>
</dbReference>
<dbReference type="PANTHER" id="PTHR22762:SF120">
    <property type="entry name" value="HETEROGLYCAN GLUCOSIDASE 1"/>
    <property type="match status" value="1"/>
</dbReference>
<dbReference type="GO" id="GO:0005975">
    <property type="term" value="P:carbohydrate metabolic process"/>
    <property type="evidence" value="ECO:0007669"/>
    <property type="project" value="InterPro"/>
</dbReference>
<keyword evidence="3 4" id="KW-0326">Glycosidase</keyword>
<evidence type="ECO:0000256" key="4">
    <source>
        <dbReference type="RuleBase" id="RU361185"/>
    </source>
</evidence>
<dbReference type="AlphaFoldDB" id="A0A510HHP3"/>
<dbReference type="Pfam" id="PF17137">
    <property type="entry name" value="DUF5110"/>
    <property type="match status" value="1"/>
</dbReference>
<dbReference type="PROSITE" id="PS00129">
    <property type="entry name" value="GLYCOSYL_HYDROL_F31_1"/>
    <property type="match status" value="1"/>
</dbReference>
<dbReference type="Gene3D" id="3.20.20.80">
    <property type="entry name" value="Glycosidases"/>
    <property type="match status" value="2"/>
</dbReference>
<evidence type="ECO:0000259" key="8">
    <source>
        <dbReference type="Pfam" id="PF21365"/>
    </source>
</evidence>
<dbReference type="InterPro" id="IPR033403">
    <property type="entry name" value="DUF5110"/>
</dbReference>
<dbReference type="Gene3D" id="2.60.40.1180">
    <property type="entry name" value="Golgi alpha-mannosidase II"/>
    <property type="match status" value="2"/>
</dbReference>
<evidence type="ECO:0000256" key="1">
    <source>
        <dbReference type="ARBA" id="ARBA00007806"/>
    </source>
</evidence>
<feature type="domain" description="Glycoside hydrolase family 31 TIM barrel" evidence="5">
    <location>
        <begin position="259"/>
        <end position="586"/>
    </location>
</feature>
<dbReference type="GO" id="GO:0004553">
    <property type="term" value="F:hydrolase activity, hydrolyzing O-glycosyl compounds"/>
    <property type="evidence" value="ECO:0007669"/>
    <property type="project" value="InterPro"/>
</dbReference>
<feature type="domain" description="Glycoside hydrolase family 31 N-terminal" evidence="6">
    <location>
        <begin position="39"/>
        <end position="217"/>
    </location>
</feature>
<proteinExistence type="inferred from homology"/>
<dbReference type="InterPro" id="IPR000322">
    <property type="entry name" value="Glyco_hydro_31_TIM"/>
</dbReference>
<keyword evidence="2 4" id="KW-0378">Hydrolase</keyword>
<dbReference type="PANTHER" id="PTHR22762">
    <property type="entry name" value="ALPHA-GLUCOSIDASE"/>
    <property type="match status" value="1"/>
</dbReference>
<evidence type="ECO:0000259" key="5">
    <source>
        <dbReference type="Pfam" id="PF01055"/>
    </source>
</evidence>
<feature type="domain" description="Glycosyl hydrolase family 31 C-terminal" evidence="8">
    <location>
        <begin position="594"/>
        <end position="680"/>
    </location>
</feature>
<gene>
    <name evidence="9" type="ORF">RxyAA322_13800</name>
</gene>
<dbReference type="InterPro" id="IPR017853">
    <property type="entry name" value="GH"/>
</dbReference>
<reference evidence="9" key="1">
    <citation type="journal article" date="2019" name="Microbiol. Resour. Announc.">
        <title>Complete Genome Sequence of Rubrobacter xylanophilus Strain AA3-22, Isolated from Arima Onsen in Japan.</title>
        <authorList>
            <person name="Tomariguchi N."/>
            <person name="Miyazaki K."/>
        </authorList>
    </citation>
    <scope>NUCLEOTIDE SEQUENCE [LARGE SCALE GENOMIC DNA]</scope>
    <source>
        <strain evidence="9">AA3-22</strain>
    </source>
</reference>
<dbReference type="Pfam" id="PF21365">
    <property type="entry name" value="Glyco_hydro_31_3rd"/>
    <property type="match status" value="1"/>
</dbReference>
<dbReference type="InterPro" id="IPR013780">
    <property type="entry name" value="Glyco_hydro_b"/>
</dbReference>
<evidence type="ECO:0000259" key="7">
    <source>
        <dbReference type="Pfam" id="PF17137"/>
    </source>
</evidence>
<dbReference type="GO" id="GO:0030246">
    <property type="term" value="F:carbohydrate binding"/>
    <property type="evidence" value="ECO:0007669"/>
    <property type="project" value="InterPro"/>
</dbReference>
<protein>
    <submittedName>
        <fullName evidence="9">Alpha-glucosidase</fullName>
    </submittedName>
</protein>
<evidence type="ECO:0000256" key="2">
    <source>
        <dbReference type="ARBA" id="ARBA00022801"/>
    </source>
</evidence>
<evidence type="ECO:0000259" key="6">
    <source>
        <dbReference type="Pfam" id="PF13802"/>
    </source>
</evidence>
<organism evidence="9 10">
    <name type="scientific">Rubrobacter xylanophilus</name>
    <dbReference type="NCBI Taxonomy" id="49319"/>
    <lineage>
        <taxon>Bacteria</taxon>
        <taxon>Bacillati</taxon>
        <taxon>Actinomycetota</taxon>
        <taxon>Rubrobacteria</taxon>
        <taxon>Rubrobacterales</taxon>
        <taxon>Rubrobacteraceae</taxon>
        <taxon>Rubrobacter</taxon>
    </lineage>
</organism>
<evidence type="ECO:0000313" key="10">
    <source>
        <dbReference type="Proteomes" id="UP000318065"/>
    </source>
</evidence>
<name>A0A510HHP3_9ACTN</name>
<feature type="domain" description="DUF5110" evidence="7">
    <location>
        <begin position="697"/>
        <end position="765"/>
    </location>
</feature>
<dbReference type="InterPro" id="IPR011013">
    <property type="entry name" value="Gal_mutarotase_sf_dom"/>
</dbReference>
<dbReference type="CDD" id="cd06604">
    <property type="entry name" value="GH31_glucosidase_II_MalA"/>
    <property type="match status" value="1"/>
</dbReference>
<dbReference type="Proteomes" id="UP000318065">
    <property type="component" value="Chromosome"/>
</dbReference>
<dbReference type="RefSeq" id="WP_143527523.1">
    <property type="nucleotide sequence ID" value="NZ_AP019791.1"/>
</dbReference>
<keyword evidence="10" id="KW-1185">Reference proteome</keyword>